<dbReference type="GO" id="GO:0071618">
    <property type="term" value="F:lysophosphatidylethanolamine acyltransferase activity"/>
    <property type="evidence" value="ECO:0007669"/>
    <property type="project" value="TreeGrafter"/>
</dbReference>
<dbReference type="SUPFAM" id="SSF47473">
    <property type="entry name" value="EF-hand"/>
    <property type="match status" value="1"/>
</dbReference>
<dbReference type="SMART" id="SM00563">
    <property type="entry name" value="PlsC"/>
    <property type="match status" value="1"/>
</dbReference>
<feature type="compositionally biased region" description="Polar residues" evidence="13">
    <location>
        <begin position="41"/>
        <end position="53"/>
    </location>
</feature>
<dbReference type="Gene3D" id="1.10.238.10">
    <property type="entry name" value="EF-hand"/>
    <property type="match status" value="1"/>
</dbReference>
<evidence type="ECO:0000256" key="8">
    <source>
        <dbReference type="ARBA" id="ARBA00023098"/>
    </source>
</evidence>
<evidence type="ECO:0000313" key="16">
    <source>
        <dbReference type="EMBL" id="TXG62759.1"/>
    </source>
</evidence>
<evidence type="ECO:0000256" key="10">
    <source>
        <dbReference type="ARBA" id="ARBA00023209"/>
    </source>
</evidence>
<proteinExistence type="inferred from homology"/>
<evidence type="ECO:0000256" key="12">
    <source>
        <dbReference type="ARBA" id="ARBA00023315"/>
    </source>
</evidence>
<dbReference type="InterPro" id="IPR045252">
    <property type="entry name" value="LPCAT1-like"/>
</dbReference>
<dbReference type="SUPFAM" id="SSF69593">
    <property type="entry name" value="Glycerol-3-phosphate (1)-acyltransferase"/>
    <property type="match status" value="1"/>
</dbReference>
<feature type="region of interest" description="Disordered" evidence="13">
    <location>
        <begin position="1"/>
        <end position="60"/>
    </location>
</feature>
<dbReference type="InterPro" id="IPR011992">
    <property type="entry name" value="EF-hand-dom_pair"/>
</dbReference>
<keyword evidence="9 14" id="KW-0472">Membrane</keyword>
<keyword evidence="17" id="KW-1185">Reference proteome</keyword>
<evidence type="ECO:0000256" key="2">
    <source>
        <dbReference type="ARBA" id="ARBA00005074"/>
    </source>
</evidence>
<keyword evidence="7 14" id="KW-1133">Transmembrane helix</keyword>
<dbReference type="PANTHER" id="PTHR23063:SF52">
    <property type="entry name" value="LYSOPHOSPHATIDYLCHOLINE ACYLTRANSFERASE"/>
    <property type="match status" value="1"/>
</dbReference>
<evidence type="ECO:0000256" key="1">
    <source>
        <dbReference type="ARBA" id="ARBA00004370"/>
    </source>
</evidence>
<evidence type="ECO:0000256" key="7">
    <source>
        <dbReference type="ARBA" id="ARBA00022989"/>
    </source>
</evidence>
<keyword evidence="12" id="KW-0012">Acyltransferase</keyword>
<dbReference type="EMBL" id="VAHF01000004">
    <property type="protein sequence ID" value="TXG62759.1"/>
    <property type="molecule type" value="Genomic_DNA"/>
</dbReference>
<feature type="domain" description="EF-hand" evidence="15">
    <location>
        <begin position="542"/>
        <end position="577"/>
    </location>
</feature>
<keyword evidence="5" id="KW-0808">Transferase</keyword>
<dbReference type="GO" id="GO:0008654">
    <property type="term" value="P:phospholipid biosynthetic process"/>
    <property type="evidence" value="ECO:0007669"/>
    <property type="project" value="UniProtKB-KW"/>
</dbReference>
<dbReference type="Pfam" id="PF13499">
    <property type="entry name" value="EF-hand_7"/>
    <property type="match status" value="1"/>
</dbReference>
<dbReference type="CDD" id="cd00051">
    <property type="entry name" value="EFh"/>
    <property type="match status" value="1"/>
</dbReference>
<dbReference type="InterPro" id="IPR002048">
    <property type="entry name" value="EF_hand_dom"/>
</dbReference>
<dbReference type="GO" id="GO:0016020">
    <property type="term" value="C:membrane"/>
    <property type="evidence" value="ECO:0007669"/>
    <property type="project" value="UniProtKB-SubCell"/>
</dbReference>
<protein>
    <recommendedName>
        <fullName evidence="15">EF-hand domain-containing protein</fullName>
    </recommendedName>
</protein>
<dbReference type="AlphaFoldDB" id="A0A5C7I168"/>
<comment type="pathway">
    <text evidence="2">Lipid metabolism; phospholipid metabolism.</text>
</comment>
<evidence type="ECO:0000256" key="9">
    <source>
        <dbReference type="ARBA" id="ARBA00023136"/>
    </source>
</evidence>
<evidence type="ECO:0000256" key="3">
    <source>
        <dbReference type="ARBA" id="ARBA00008655"/>
    </source>
</evidence>
<dbReference type="SMART" id="SM00054">
    <property type="entry name" value="EFh"/>
    <property type="match status" value="4"/>
</dbReference>
<keyword evidence="8" id="KW-0443">Lipid metabolism</keyword>
<sequence>MADDDLSSPLLQSPRADQSHVIIAVQDDDSGSDPSDQDQPTRCNQTRHSSLNDNNKKDGSILWSGSSRNPYEFIGSDGLSVPGTNTADPFRNDTLGMTGVYEIVKILVCVPIALVRLVLFALCLLVGYIATKLALGGWKDKQNPMPKWRCRIMWITRFCSRCILFSFGYHWIRRKGKPAPREIAPIVVSNHISYIEPIFYFYELSPTIVASESHDSLPFVGTIIRAMQASLSPPCSEFNIHVIYVNRFSQSSRKNAVSEIKRKAACNRFPRVLLFPEGTTTNGKFIISFQLGAFIPGYPIQPVVVRYPHVHFDQSWGNISLAKLMFRMFTQFHNFMEVEYLPVVFPSNNQKENALHFAEKTSHALASALNVVQTSHSYGDVMLYMRASQLKQYQAPYLGVNLEFEMQGWGLELVEENASIYMVEMARVESLFHISSVEAVGFLDKFLSMNPDSSGCVKLSEFLRVLRLKPCTLSEEIFGFIDVDKNGSIVFKQFLFASAHVMKLPLFRIACELAFAECDTGGNGVISEHQLGVAIRRAIPELNEDEIHGLFNLFDSDGDGRISREYFISCLRRNPLLVALFAPSLMHKDLLGVGKKTLEEIV</sequence>
<evidence type="ECO:0000256" key="11">
    <source>
        <dbReference type="ARBA" id="ARBA00023264"/>
    </source>
</evidence>
<dbReference type="PANTHER" id="PTHR23063">
    <property type="entry name" value="PHOSPHOLIPID ACYLTRANSFERASE"/>
    <property type="match status" value="1"/>
</dbReference>
<evidence type="ECO:0000256" key="4">
    <source>
        <dbReference type="ARBA" id="ARBA00022516"/>
    </source>
</evidence>
<keyword evidence="11" id="KW-1208">Phospholipid metabolism</keyword>
<dbReference type="UniPathway" id="UPA00085"/>
<evidence type="ECO:0000256" key="6">
    <source>
        <dbReference type="ARBA" id="ARBA00022692"/>
    </source>
</evidence>
<dbReference type="GO" id="GO:0008374">
    <property type="term" value="F:O-acyltransferase activity"/>
    <property type="evidence" value="ECO:0007669"/>
    <property type="project" value="InterPro"/>
</dbReference>
<evidence type="ECO:0000256" key="13">
    <source>
        <dbReference type="SAM" id="MobiDB-lite"/>
    </source>
</evidence>
<evidence type="ECO:0000313" key="17">
    <source>
        <dbReference type="Proteomes" id="UP000323000"/>
    </source>
</evidence>
<gene>
    <name evidence="16" type="ORF">EZV62_009753</name>
</gene>
<comment type="subcellular location">
    <subcellularLocation>
        <location evidence="1">Membrane</location>
    </subcellularLocation>
</comment>
<comment type="caution">
    <text evidence="16">The sequence shown here is derived from an EMBL/GenBank/DDBJ whole genome shotgun (WGS) entry which is preliminary data.</text>
</comment>
<organism evidence="16 17">
    <name type="scientific">Acer yangbiense</name>
    <dbReference type="NCBI Taxonomy" id="1000413"/>
    <lineage>
        <taxon>Eukaryota</taxon>
        <taxon>Viridiplantae</taxon>
        <taxon>Streptophyta</taxon>
        <taxon>Embryophyta</taxon>
        <taxon>Tracheophyta</taxon>
        <taxon>Spermatophyta</taxon>
        <taxon>Magnoliopsida</taxon>
        <taxon>eudicotyledons</taxon>
        <taxon>Gunneridae</taxon>
        <taxon>Pentapetalae</taxon>
        <taxon>rosids</taxon>
        <taxon>malvids</taxon>
        <taxon>Sapindales</taxon>
        <taxon>Sapindaceae</taxon>
        <taxon>Hippocastanoideae</taxon>
        <taxon>Acereae</taxon>
        <taxon>Acer</taxon>
    </lineage>
</organism>
<dbReference type="GO" id="GO:0005509">
    <property type="term" value="F:calcium ion binding"/>
    <property type="evidence" value="ECO:0007669"/>
    <property type="project" value="InterPro"/>
</dbReference>
<dbReference type="CDD" id="cd07991">
    <property type="entry name" value="LPLAT_LPCAT1-like"/>
    <property type="match status" value="1"/>
</dbReference>
<evidence type="ECO:0000259" key="15">
    <source>
        <dbReference type="PROSITE" id="PS50222"/>
    </source>
</evidence>
<name>A0A5C7I168_9ROSI</name>
<dbReference type="Pfam" id="PF01553">
    <property type="entry name" value="Acyltransferase"/>
    <property type="match status" value="1"/>
</dbReference>
<dbReference type="OrthoDB" id="272512at2759"/>
<feature type="transmembrane region" description="Helical" evidence="14">
    <location>
        <begin position="103"/>
        <end position="131"/>
    </location>
</feature>
<keyword evidence="10" id="KW-0594">Phospholipid biosynthesis</keyword>
<evidence type="ECO:0000256" key="5">
    <source>
        <dbReference type="ARBA" id="ARBA00022679"/>
    </source>
</evidence>
<reference evidence="17" key="1">
    <citation type="journal article" date="2019" name="Gigascience">
        <title>De novo genome assembly of the endangered Acer yangbiense, a plant species with extremely small populations endemic to Yunnan Province, China.</title>
        <authorList>
            <person name="Yang J."/>
            <person name="Wariss H.M."/>
            <person name="Tao L."/>
            <person name="Zhang R."/>
            <person name="Yun Q."/>
            <person name="Hollingsworth P."/>
            <person name="Dao Z."/>
            <person name="Luo G."/>
            <person name="Guo H."/>
            <person name="Ma Y."/>
            <person name="Sun W."/>
        </authorList>
    </citation>
    <scope>NUCLEOTIDE SEQUENCE [LARGE SCALE GENOMIC DNA]</scope>
    <source>
        <strain evidence="17">cv. Malutang</strain>
    </source>
</reference>
<dbReference type="InterPro" id="IPR002123">
    <property type="entry name" value="Plipid/glycerol_acylTrfase"/>
</dbReference>
<evidence type="ECO:0000256" key="14">
    <source>
        <dbReference type="SAM" id="Phobius"/>
    </source>
</evidence>
<accession>A0A5C7I168</accession>
<keyword evidence="6 14" id="KW-0812">Transmembrane</keyword>
<comment type="similarity">
    <text evidence="3">Belongs to the 1-acyl-sn-glycerol-3-phosphate acyltransferase family.</text>
</comment>
<dbReference type="Proteomes" id="UP000323000">
    <property type="component" value="Chromosome 4"/>
</dbReference>
<keyword evidence="4" id="KW-0444">Lipid biosynthesis</keyword>
<dbReference type="PROSITE" id="PS50222">
    <property type="entry name" value="EF_HAND_2"/>
    <property type="match status" value="1"/>
</dbReference>